<sequence length="2503" mass="278032">MSEGAQIEIPSFDDDDYTATPIPFGRPQNFQFGAQPAFERSYFHARGDSIASESSFGHNRPGTSVSGRFGGQGHAATPSVATSIYSAPSRKSSFASIRNAFKATRTTASDAPPVPAIDHQSYPALRNPFSRTGSARSIIAQAVPSNVSRRRPSAPSPSPSYVPSSSKSPPIATPQTGIHSRAVSNIAPTTTNMSRQIYARGPDHSPSSSVAHSDPDHHGARFNSATPPPVPRMPNGIRGNHRPAPSYASEFSSEIEPSTPAEFALHVVLTQFVTGPSRESRSSCRKPLYEYDATLADFIGPGVDKAFDELLESLARIAQKQVKLVIDAVSRWKKGQHEQGLPDVIVQRHLTGHAGRGTRIDIQDRLIKRRDITSTYIFCRALIAVVSVIGKESLDDIFGNSLEAIMFSEFVRSPDLQLLTSSNQRANADLFAMVLGHLARIRFQSVTDRFLHELTPLANGQITRDGDVKFENLILGLRHVEINVWPTERFEQGAEFMESLAHCFKNAHGFKLKSIFADTLVYMLHPIGKTAQAEVNIPQWAKAIEIIYSKAVVMMSKPRYWSIAYPLAVTSLCVAEENFFKRHFSSLCDSTLAKLSKERTFRGMLLNGLVRLVWTYLYRCTEPASTVTAKLDNIIRHIFPPGRRSVPDDASASLTYVVHFILSRSNLQYGVDLVTDLVQESVLGNGSPTSPYITDVPSPERTTIAIHATLLSLSCLEREADPSWPPSSDFHAPISPRDYPISATSFPASILLHQDVQTLTERFGSIVARLSRICIKSVGPMSVLDPRYKYDHNLSFEEREQVVIRNHPDGSVYCLPKILIPQLDVLRSCFETWPRCLHPSLPISDALDYLVRSVAHAEPTVADAATHSLHRFSSEPRFVRLVVKALGRSLFASSSLLKDPGWQIVTGHVRRIQLWVSVVGDWVNLEKSKQIGEVDEQLILDPLLPPIQPLSLLDEVEAGGLFLLASTSKQIRAFGIQVLHLVPELRERYPRHDKLPDVAKSQEGHKEVSVIDVLSGNAVMVSLPLDSSLLLSDAETARMNKWREAKLPDFLLRLLDSENTLDHSLWVSVLPSVMQACIEYCPTVLDICRDSLNSAVLRYHPVITALAGTSSKPTPPSASRFPITPSRTAPTSVPQPEITVDHQNDIDQWRAWIMALCSCAIPMDARPATSREHVRVPSDPSSQRERLSTARGLFRHLIPFLACDYPLFRDAVVGALGSIHLGVFKTLLEDIQSISAHIYDDRGNQPFGKTGQQRARTQDRLHIAVVRVYSLTTRFIKEPRVSQDQATVSLMLRFVRATESFLSQPDVRLDWEASRLRRYFCNIIEQLFSTLDRDFDLPKGNDFTRLTLYRLCEEWCPYGTPQSYRRAHDAMRANAAGAFRDFDDRKDVVERFQMEAAALAPAAAAAMASLVSGAFSTNQLSFGNDAKPSVELLTAPQISEWVGALLSSESKTSILNGRTALRSLLSAADHDNALLEAVIRHSYVTSHSPSSEHYFDVVADVIVSTHQHHFDIHQITWLALVHLGRSDVEIRRKAFRLLEVSHTALSGSTEFARLDSATRSTAPSIYLQAQRQISGILAAANPNTAYGVLAQCTLRLPQARDGQERLALQCLLPWIPNIVIVSGDKELTRQGLGALHNLFSVTVRYGELHADALQSLWATLVTGDRISNGNAVIKFLIEQATIRCNPAFVLHAKKIVAYISSTSLGPQIFDELCSVLEPPAMILAQAPESVPPTGEDQYFVEDLDVLLPVPKSRQQLSSAELAILFLGDFMPDRPWDHDHHLPTLLHVVFSLLDHRINSVRIQIRRTLFQLLRCWSAGYDRLSDRANYPSHSQLMKTIDALEMDPDAFGGQNMRSTEDLVPKVRQLCRAVIEILRPVYPPIEQYWAEIALFWGNRGPVRELACRSFQIFRILSPTLQGSMAVDMMERLSNTISDTSGTDHRFTREILLTLIDYSKSPSVPATLLPQLFWCASACLSSTVEAEFSLAIDMMNAILDSFDLKLASSVDSLRAHKPRGWGNDELCTERLVFHGLRSSITFEASYHLITRLVEIKGHDVVESSDSRLRLLYVSCLPWCLHIIEDGVADDRLICMAEAVATLADEEGRTDISRIMTSLSRNRFKRKEDFVKQAVSSLRENYWSDHATETVTILLGCILNQETWLRVKSLQILKILLQSIDARNPFTLPGSELLMPLLRLLSSEFATQAMEVLDTPMSISGGPSASHVVRMSVHGLMANDYSSDTIVFGSPGESGWCIAHPSDQSSSCRRNVSAVVSTFNVGPGHAPSTMSMILFTQDEETQPSRTEPDIVIHESEHSSPAASLGELVNTLHDLNAFFQSNGPPAPSSKTIGRFDAEEAERRVAAILSRSLARAPLTQELRTDDAVTGDRRRDWDIPPTPFVDLFAESSSYDSSADALHQNFMRMAEDSDGEEEEDSTDVQQYEASLRQSTPRSNGHTRYRNDSDSEDELNSFSLEDTRGPQGWSNPRSGGVRGLLISKRSPKTERGRKI</sequence>
<dbReference type="OrthoDB" id="6287725at2759"/>
<organism evidence="5 6">
    <name type="scientific">Hydnum rufescens UP504</name>
    <dbReference type="NCBI Taxonomy" id="1448309"/>
    <lineage>
        <taxon>Eukaryota</taxon>
        <taxon>Fungi</taxon>
        <taxon>Dikarya</taxon>
        <taxon>Basidiomycota</taxon>
        <taxon>Agaricomycotina</taxon>
        <taxon>Agaricomycetes</taxon>
        <taxon>Cantharellales</taxon>
        <taxon>Hydnaceae</taxon>
        <taxon>Hydnum</taxon>
    </lineage>
</organism>
<feature type="domain" description="Cell morphogenesis central region" evidence="4">
    <location>
        <begin position="1140"/>
        <end position="1413"/>
    </location>
</feature>
<dbReference type="EMBL" id="MU128929">
    <property type="protein sequence ID" value="KAF9517831.1"/>
    <property type="molecule type" value="Genomic_DNA"/>
</dbReference>
<feature type="compositionally biased region" description="Polar residues" evidence="1">
    <location>
        <begin position="2433"/>
        <end position="2450"/>
    </location>
</feature>
<reference evidence="5" key="1">
    <citation type="journal article" date="2020" name="Nat. Commun.">
        <title>Large-scale genome sequencing of mycorrhizal fungi provides insights into the early evolution of symbiotic traits.</title>
        <authorList>
            <person name="Miyauchi S."/>
            <person name="Kiss E."/>
            <person name="Kuo A."/>
            <person name="Drula E."/>
            <person name="Kohler A."/>
            <person name="Sanchez-Garcia M."/>
            <person name="Morin E."/>
            <person name="Andreopoulos B."/>
            <person name="Barry K.W."/>
            <person name="Bonito G."/>
            <person name="Buee M."/>
            <person name="Carver A."/>
            <person name="Chen C."/>
            <person name="Cichocki N."/>
            <person name="Clum A."/>
            <person name="Culley D."/>
            <person name="Crous P.W."/>
            <person name="Fauchery L."/>
            <person name="Girlanda M."/>
            <person name="Hayes R.D."/>
            <person name="Keri Z."/>
            <person name="LaButti K."/>
            <person name="Lipzen A."/>
            <person name="Lombard V."/>
            <person name="Magnuson J."/>
            <person name="Maillard F."/>
            <person name="Murat C."/>
            <person name="Nolan M."/>
            <person name="Ohm R.A."/>
            <person name="Pangilinan J."/>
            <person name="Pereira M.F."/>
            <person name="Perotto S."/>
            <person name="Peter M."/>
            <person name="Pfister S."/>
            <person name="Riley R."/>
            <person name="Sitrit Y."/>
            <person name="Stielow J.B."/>
            <person name="Szollosi G."/>
            <person name="Zifcakova L."/>
            <person name="Stursova M."/>
            <person name="Spatafora J.W."/>
            <person name="Tedersoo L."/>
            <person name="Vaario L.M."/>
            <person name="Yamada A."/>
            <person name="Yan M."/>
            <person name="Wang P."/>
            <person name="Xu J."/>
            <person name="Bruns T."/>
            <person name="Baldrian P."/>
            <person name="Vilgalys R."/>
            <person name="Dunand C."/>
            <person name="Henrissat B."/>
            <person name="Grigoriev I.V."/>
            <person name="Hibbett D."/>
            <person name="Nagy L.G."/>
            <person name="Martin F.M."/>
        </authorList>
    </citation>
    <scope>NUCLEOTIDE SEQUENCE</scope>
    <source>
        <strain evidence="5">UP504</strain>
    </source>
</reference>
<feature type="region of interest" description="Disordered" evidence="1">
    <location>
        <begin position="2419"/>
        <end position="2503"/>
    </location>
</feature>
<feature type="region of interest" description="Disordered" evidence="1">
    <location>
        <begin position="105"/>
        <end position="129"/>
    </location>
</feature>
<dbReference type="PANTHER" id="PTHR12295">
    <property type="entry name" value="FURRY-RELATED"/>
    <property type="match status" value="1"/>
</dbReference>
<evidence type="ECO:0000313" key="6">
    <source>
        <dbReference type="Proteomes" id="UP000886523"/>
    </source>
</evidence>
<evidence type="ECO:0000313" key="5">
    <source>
        <dbReference type="EMBL" id="KAF9517831.1"/>
    </source>
</evidence>
<feature type="region of interest" description="Disordered" evidence="1">
    <location>
        <begin position="1"/>
        <end position="30"/>
    </location>
</feature>
<feature type="compositionally biased region" description="Polar residues" evidence="1">
    <location>
        <begin position="1125"/>
        <end position="1134"/>
    </location>
</feature>
<feature type="domain" description="Cell morphogenesis central region" evidence="4">
    <location>
        <begin position="1753"/>
        <end position="1932"/>
    </location>
</feature>
<feature type="domain" description="Cell morphogenesis protein N-terminal" evidence="2">
    <location>
        <begin position="369"/>
        <end position="922"/>
    </location>
</feature>
<dbReference type="Proteomes" id="UP000886523">
    <property type="component" value="Unassembled WGS sequence"/>
</dbReference>
<dbReference type="InterPro" id="IPR029473">
    <property type="entry name" value="MOR2-PAG1_mid"/>
</dbReference>
<dbReference type="PANTHER" id="PTHR12295:SF30">
    <property type="entry name" value="PROTEIN FURRY"/>
    <property type="match status" value="1"/>
</dbReference>
<dbReference type="Pfam" id="PF14225">
    <property type="entry name" value="MOR2-PAG1_C"/>
    <property type="match status" value="1"/>
</dbReference>
<dbReference type="GO" id="GO:0030427">
    <property type="term" value="C:site of polarized growth"/>
    <property type="evidence" value="ECO:0007669"/>
    <property type="project" value="TreeGrafter"/>
</dbReference>
<dbReference type="InterPro" id="IPR025614">
    <property type="entry name" value="Cell_morpho_N"/>
</dbReference>
<dbReference type="Pfam" id="PF14228">
    <property type="entry name" value="MOR2-PAG1_mid"/>
    <property type="match status" value="3"/>
</dbReference>
<dbReference type="InterPro" id="IPR016024">
    <property type="entry name" value="ARM-type_fold"/>
</dbReference>
<gene>
    <name evidence="5" type="ORF">BS47DRAFT_1483034</name>
</gene>
<feature type="domain" description="Cell morphogenesis protein C-terminal" evidence="3">
    <location>
        <begin position="1964"/>
        <end position="2214"/>
    </location>
</feature>
<feature type="compositionally biased region" description="Polar residues" evidence="1">
    <location>
        <begin position="51"/>
        <end position="66"/>
    </location>
</feature>
<feature type="region of interest" description="Disordered" evidence="1">
    <location>
        <begin position="51"/>
        <end position="76"/>
    </location>
</feature>
<evidence type="ECO:0000256" key="1">
    <source>
        <dbReference type="SAM" id="MobiDB-lite"/>
    </source>
</evidence>
<feature type="compositionally biased region" description="Acidic residues" evidence="1">
    <location>
        <begin position="2421"/>
        <end position="2431"/>
    </location>
</feature>
<accession>A0A9P6B7Q4</accession>
<feature type="domain" description="Cell morphogenesis central region" evidence="4">
    <location>
        <begin position="1457"/>
        <end position="1685"/>
    </location>
</feature>
<keyword evidence="6" id="KW-1185">Reference proteome</keyword>
<dbReference type="InterPro" id="IPR039867">
    <property type="entry name" value="Furry/Tao3/Mor2"/>
</dbReference>
<evidence type="ECO:0000259" key="3">
    <source>
        <dbReference type="Pfam" id="PF14225"/>
    </source>
</evidence>
<feature type="compositionally biased region" description="Low complexity" evidence="1">
    <location>
        <begin position="161"/>
        <end position="170"/>
    </location>
</feature>
<dbReference type="Pfam" id="PF14222">
    <property type="entry name" value="MOR2-PAG1_N"/>
    <property type="match status" value="1"/>
</dbReference>
<protein>
    <submittedName>
        <fullName evidence="5">Uncharacterized protein</fullName>
    </submittedName>
</protein>
<comment type="caution">
    <text evidence="5">The sequence shown here is derived from an EMBL/GenBank/DDBJ whole genome shotgun (WGS) entry which is preliminary data.</text>
</comment>
<dbReference type="InterPro" id="IPR025481">
    <property type="entry name" value="Cell_Morphogen_C"/>
</dbReference>
<dbReference type="GO" id="GO:0000902">
    <property type="term" value="P:cell morphogenesis"/>
    <property type="evidence" value="ECO:0007669"/>
    <property type="project" value="InterPro"/>
</dbReference>
<name>A0A9P6B7Q4_9AGAM</name>
<feature type="compositionally biased region" description="Polar residues" evidence="1">
    <location>
        <begin position="173"/>
        <end position="195"/>
    </location>
</feature>
<proteinExistence type="predicted"/>
<feature type="region of interest" description="Disordered" evidence="1">
    <location>
        <begin position="142"/>
        <end position="253"/>
    </location>
</feature>
<evidence type="ECO:0000259" key="2">
    <source>
        <dbReference type="Pfam" id="PF14222"/>
    </source>
</evidence>
<evidence type="ECO:0000259" key="4">
    <source>
        <dbReference type="Pfam" id="PF14228"/>
    </source>
</evidence>
<dbReference type="SUPFAM" id="SSF48371">
    <property type="entry name" value="ARM repeat"/>
    <property type="match status" value="1"/>
</dbReference>
<feature type="region of interest" description="Disordered" evidence="1">
    <location>
        <begin position="1108"/>
        <end position="1137"/>
    </location>
</feature>
<dbReference type="GO" id="GO:0005938">
    <property type="term" value="C:cell cortex"/>
    <property type="evidence" value="ECO:0007669"/>
    <property type="project" value="TreeGrafter"/>
</dbReference>